<comment type="similarity">
    <text evidence="2 9">Belongs to the SPT4 family.</text>
</comment>
<evidence type="ECO:0000256" key="9">
    <source>
        <dbReference type="PIRNR" id="PIRNR025023"/>
    </source>
</evidence>
<dbReference type="PIRSF" id="PIRSF025023">
    <property type="entry name" value="Spt4"/>
    <property type="match status" value="1"/>
</dbReference>
<dbReference type="STRING" id="574566.I0YXV3"/>
<keyword evidence="11" id="KW-0251">Elongation factor</keyword>
<keyword evidence="5" id="KW-0862">Zinc</keyword>
<dbReference type="InterPro" id="IPR038510">
    <property type="entry name" value="Spt4_sf"/>
</dbReference>
<dbReference type="KEGG" id="csl:COCSUDRAFT_33287"/>
<name>I0YXV3_COCSC</name>
<evidence type="ECO:0000256" key="5">
    <source>
        <dbReference type="ARBA" id="ARBA00022833"/>
    </source>
</evidence>
<comment type="caution">
    <text evidence="11">The sequence shown here is derived from an EMBL/GenBank/DDBJ whole genome shotgun (WGS) entry which is preliminary data.</text>
</comment>
<evidence type="ECO:0000256" key="2">
    <source>
        <dbReference type="ARBA" id="ARBA00010464"/>
    </source>
</evidence>
<dbReference type="SUPFAM" id="SSF63393">
    <property type="entry name" value="RNA polymerase subunits"/>
    <property type="match status" value="1"/>
</dbReference>
<sequence>MSVDNHAEVPTDFGKNLCACISCHLVKTLDQFAGGGCENCGFLGMEGDKDRCLECTTVAFQGMVSVIDPASSWCAKWLHLSKLVPGCYALSVQVEVPPDIKELMAENGRRVLEVG</sequence>
<evidence type="ECO:0000256" key="6">
    <source>
        <dbReference type="ARBA" id="ARBA00023163"/>
    </source>
</evidence>
<evidence type="ECO:0000256" key="3">
    <source>
        <dbReference type="ARBA" id="ARBA00022723"/>
    </source>
</evidence>
<dbReference type="CDD" id="cd07973">
    <property type="entry name" value="Spt4"/>
    <property type="match status" value="1"/>
</dbReference>
<dbReference type="Gene3D" id="3.30.40.210">
    <property type="match status" value="1"/>
</dbReference>
<keyword evidence="12" id="KW-1185">Reference proteome</keyword>
<dbReference type="AlphaFoldDB" id="I0YXV3"/>
<organism evidence="11 12">
    <name type="scientific">Coccomyxa subellipsoidea (strain C-169)</name>
    <name type="common">Green microalga</name>
    <dbReference type="NCBI Taxonomy" id="574566"/>
    <lineage>
        <taxon>Eukaryota</taxon>
        <taxon>Viridiplantae</taxon>
        <taxon>Chlorophyta</taxon>
        <taxon>core chlorophytes</taxon>
        <taxon>Trebouxiophyceae</taxon>
        <taxon>Trebouxiophyceae incertae sedis</taxon>
        <taxon>Coccomyxaceae</taxon>
        <taxon>Coccomyxa</taxon>
        <taxon>Coccomyxa subellipsoidea</taxon>
    </lineage>
</organism>
<keyword evidence="4" id="KW-0863">Zinc-finger</keyword>
<comment type="function">
    <text evidence="8 9">May regulate transcription elongation by RNA polymerase II. May enhance transcriptional pausing at sites proximal to the promoter, which may in turn facilitate the assembly of an elongation competent RNA polymerase II complex.</text>
</comment>
<dbReference type="GO" id="GO:0006355">
    <property type="term" value="P:regulation of DNA-templated transcription"/>
    <property type="evidence" value="ECO:0007669"/>
    <property type="project" value="InterPro"/>
</dbReference>
<feature type="domain" description="Spt4/RpoE2 zinc finger" evidence="10">
    <location>
        <begin position="17"/>
        <end position="93"/>
    </location>
</feature>
<dbReference type="GO" id="GO:0000993">
    <property type="term" value="F:RNA polymerase II complex binding"/>
    <property type="evidence" value="ECO:0007669"/>
    <property type="project" value="TreeGrafter"/>
</dbReference>
<dbReference type="GeneID" id="17041210"/>
<dbReference type="eggNOG" id="KOG3490">
    <property type="taxonomic scope" value="Eukaryota"/>
</dbReference>
<dbReference type="RefSeq" id="XP_005647766.1">
    <property type="nucleotide sequence ID" value="XM_005647709.1"/>
</dbReference>
<dbReference type="PANTHER" id="PTHR12882">
    <property type="entry name" value="SUPPRESSOR OF TY 4"/>
    <property type="match status" value="1"/>
</dbReference>
<evidence type="ECO:0000256" key="8">
    <source>
        <dbReference type="ARBA" id="ARBA00056652"/>
    </source>
</evidence>
<accession>I0YXV3</accession>
<dbReference type="SMART" id="SM01389">
    <property type="entry name" value="Spt4"/>
    <property type="match status" value="1"/>
</dbReference>
<dbReference type="EMBL" id="AGSI01000008">
    <property type="protein sequence ID" value="EIE23222.1"/>
    <property type="molecule type" value="Genomic_DNA"/>
</dbReference>
<evidence type="ECO:0000256" key="4">
    <source>
        <dbReference type="ARBA" id="ARBA00022771"/>
    </source>
</evidence>
<gene>
    <name evidence="11" type="ORF">COCSUDRAFT_33287</name>
</gene>
<dbReference type="GO" id="GO:0008270">
    <property type="term" value="F:zinc ion binding"/>
    <property type="evidence" value="ECO:0007669"/>
    <property type="project" value="UniProtKB-KW"/>
</dbReference>
<evidence type="ECO:0000256" key="1">
    <source>
        <dbReference type="ARBA" id="ARBA00004123"/>
    </source>
</evidence>
<dbReference type="OrthoDB" id="248751at2759"/>
<dbReference type="PANTHER" id="PTHR12882:SF1">
    <property type="entry name" value="TRANSCRIPTION ELONGATION FACTOR SPT4"/>
    <property type="match status" value="1"/>
</dbReference>
<keyword evidence="11" id="KW-0648">Protein biosynthesis</keyword>
<proteinExistence type="inferred from homology"/>
<reference evidence="11 12" key="1">
    <citation type="journal article" date="2012" name="Genome Biol.">
        <title>The genome of the polar eukaryotic microalga coccomyxa subellipsoidea reveals traits of cold adaptation.</title>
        <authorList>
            <person name="Blanc G."/>
            <person name="Agarkova I."/>
            <person name="Grimwood J."/>
            <person name="Kuo A."/>
            <person name="Brueggeman A."/>
            <person name="Dunigan D."/>
            <person name="Gurnon J."/>
            <person name="Ladunga I."/>
            <person name="Lindquist E."/>
            <person name="Lucas S."/>
            <person name="Pangilinan J."/>
            <person name="Proschold T."/>
            <person name="Salamov A."/>
            <person name="Schmutz J."/>
            <person name="Weeks D."/>
            <person name="Yamada T."/>
            <person name="Claverie J.M."/>
            <person name="Grigoriev I."/>
            <person name="Van Etten J."/>
            <person name="Lomsadze A."/>
            <person name="Borodovsky M."/>
        </authorList>
    </citation>
    <scope>NUCLEOTIDE SEQUENCE [LARGE SCALE GENOMIC DNA]</scope>
    <source>
        <strain evidence="11 12">C-169</strain>
    </source>
</reference>
<evidence type="ECO:0000313" key="12">
    <source>
        <dbReference type="Proteomes" id="UP000007264"/>
    </source>
</evidence>
<comment type="subcellular location">
    <subcellularLocation>
        <location evidence="1 9">Nucleus</location>
    </subcellularLocation>
</comment>
<evidence type="ECO:0000259" key="10">
    <source>
        <dbReference type="SMART" id="SM01389"/>
    </source>
</evidence>
<protein>
    <recommendedName>
        <fullName evidence="9">Transcription elongation factor SPT4 homolog</fullName>
    </recommendedName>
</protein>
<dbReference type="InterPro" id="IPR029040">
    <property type="entry name" value="RPABC4/Spt4"/>
</dbReference>
<dbReference type="Proteomes" id="UP000007264">
    <property type="component" value="Unassembled WGS sequence"/>
</dbReference>
<evidence type="ECO:0000256" key="7">
    <source>
        <dbReference type="ARBA" id="ARBA00023242"/>
    </source>
</evidence>
<dbReference type="Pfam" id="PF06093">
    <property type="entry name" value="Spt4"/>
    <property type="match status" value="1"/>
</dbReference>
<dbReference type="GO" id="GO:0140673">
    <property type="term" value="P:transcription elongation-coupled chromatin remodeling"/>
    <property type="evidence" value="ECO:0007669"/>
    <property type="project" value="InterPro"/>
</dbReference>
<keyword evidence="3" id="KW-0479">Metal-binding</keyword>
<evidence type="ECO:0000313" key="11">
    <source>
        <dbReference type="EMBL" id="EIE23222.1"/>
    </source>
</evidence>
<dbReference type="GO" id="GO:0032044">
    <property type="term" value="C:DSIF complex"/>
    <property type="evidence" value="ECO:0007669"/>
    <property type="project" value="TreeGrafter"/>
</dbReference>
<dbReference type="InterPro" id="IPR009287">
    <property type="entry name" value="Spt4"/>
</dbReference>
<keyword evidence="7 9" id="KW-0539">Nucleus</keyword>
<keyword evidence="6 9" id="KW-0804">Transcription</keyword>
<dbReference type="GO" id="GO:0003746">
    <property type="term" value="F:translation elongation factor activity"/>
    <property type="evidence" value="ECO:0007669"/>
    <property type="project" value="UniProtKB-KW"/>
</dbReference>
<dbReference type="InterPro" id="IPR022800">
    <property type="entry name" value="Spt4/RpoE2_Znf"/>
</dbReference>
<dbReference type="FunFam" id="3.30.40.210:FF:000002">
    <property type="entry name" value="Transcription elongation factor SPT4 homolog"/>
    <property type="match status" value="1"/>
</dbReference>